<dbReference type="SMART" id="SM00854">
    <property type="entry name" value="PGA_cap"/>
    <property type="match status" value="1"/>
</dbReference>
<sequence length="469" mass="50180">MYPPRSKRSVQKKKVKRARKRLVWIINLVLIVAIGLVCLYYAVGMKEQQVDPEGKETVVNQEPVNEEGAKGGDQVSSPDTDSQAGNTPTEGSDGSDEQVAENSDDKSGEEKTDATGSEANGKTDTGTTKPKDTPASSGSKGSKGTGTGATQPSNSANDVTINFVGDIQFSGKVAELLDKNGYDYPFAKLGNLFKNDDLTIGNLETPVTLNGTDALDKTYVYKSSPKALAAMASAGFDAVNLANNHILDQGVEGLVDTLAYLKEYGIAHAGAGMNQDEAYTPAYLERKGMKIAFLGFSRVVPKASWKAEGNRAGVAETYDSTGAVKAIQEARQKADLVIVVAHWGEERVSTPNNDQTRLAHEFVDAGADLVIGGHPHVLQGVEYYKGKWIAYSTGNFIFSKSTTEETWKTAVFQANCSKEAKCSMKVIPYEAGLGQAIPMLDEANKLLLEQMTQLSPGIRFDANGVASPS</sequence>
<feature type="compositionally biased region" description="Low complexity" evidence="2">
    <location>
        <begin position="122"/>
        <end position="140"/>
    </location>
</feature>
<name>A0ABT8J7D3_9BACL</name>
<evidence type="ECO:0000313" key="6">
    <source>
        <dbReference type="Proteomes" id="UP001174205"/>
    </source>
</evidence>
<dbReference type="SUPFAM" id="SSF56300">
    <property type="entry name" value="Metallo-dependent phosphatases"/>
    <property type="match status" value="1"/>
</dbReference>
<feature type="compositionally biased region" description="Polar residues" evidence="2">
    <location>
        <begin position="74"/>
        <end position="92"/>
    </location>
</feature>
<accession>A0ABT8J7D3</accession>
<reference evidence="5" key="1">
    <citation type="submission" date="2023-03" db="EMBL/GenBank/DDBJ databases">
        <title>MT1 and MT2 Draft Genomes of Novel Species.</title>
        <authorList>
            <person name="Venkateswaran K."/>
        </authorList>
    </citation>
    <scope>NUCLEOTIDE SEQUENCE</scope>
    <source>
        <strain evidence="5">F6_3S_P_1C</strain>
    </source>
</reference>
<proteinExistence type="inferred from homology"/>
<comment type="caution">
    <text evidence="5">The sequence shown here is derived from an EMBL/GenBank/DDBJ whole genome shotgun (WGS) entry which is preliminary data.</text>
</comment>
<evidence type="ECO:0000313" key="5">
    <source>
        <dbReference type="EMBL" id="MDN4600892.1"/>
    </source>
</evidence>
<dbReference type="CDD" id="cd07381">
    <property type="entry name" value="MPP_CapA"/>
    <property type="match status" value="1"/>
</dbReference>
<comment type="similarity">
    <text evidence="1">Belongs to the CapA family.</text>
</comment>
<feature type="domain" description="Capsule synthesis protein CapA" evidence="4">
    <location>
        <begin position="160"/>
        <end position="400"/>
    </location>
</feature>
<dbReference type="Gene3D" id="3.60.21.10">
    <property type="match status" value="1"/>
</dbReference>
<evidence type="ECO:0000259" key="4">
    <source>
        <dbReference type="SMART" id="SM00854"/>
    </source>
</evidence>
<dbReference type="PANTHER" id="PTHR33393:SF13">
    <property type="entry name" value="PGA BIOSYNTHESIS PROTEIN CAPA"/>
    <property type="match status" value="1"/>
</dbReference>
<keyword evidence="3" id="KW-1133">Transmembrane helix</keyword>
<keyword evidence="6" id="KW-1185">Reference proteome</keyword>
<keyword evidence="3" id="KW-0472">Membrane</keyword>
<evidence type="ECO:0000256" key="2">
    <source>
        <dbReference type="SAM" id="MobiDB-lite"/>
    </source>
</evidence>
<feature type="compositionally biased region" description="Basic and acidic residues" evidence="2">
    <location>
        <begin position="103"/>
        <end position="113"/>
    </location>
</feature>
<evidence type="ECO:0000256" key="1">
    <source>
        <dbReference type="ARBA" id="ARBA00005662"/>
    </source>
</evidence>
<dbReference type="InterPro" id="IPR029052">
    <property type="entry name" value="Metallo-depent_PP-like"/>
</dbReference>
<protein>
    <submittedName>
        <fullName evidence="5">CapA family protein</fullName>
    </submittedName>
</protein>
<dbReference type="EMBL" id="JAROCD010000003">
    <property type="protein sequence ID" value="MDN4600892.1"/>
    <property type="molecule type" value="Genomic_DNA"/>
</dbReference>
<dbReference type="RefSeq" id="WP_301245642.1">
    <property type="nucleotide sequence ID" value="NZ_JAROCD010000003.1"/>
</dbReference>
<dbReference type="InterPro" id="IPR019079">
    <property type="entry name" value="Capsule_synth_CapA"/>
</dbReference>
<feature type="region of interest" description="Disordered" evidence="2">
    <location>
        <begin position="65"/>
        <end position="157"/>
    </location>
</feature>
<organism evidence="5 6">
    <name type="scientific">Paenibacillus vandeheii</name>
    <dbReference type="NCBI Taxonomy" id="3035917"/>
    <lineage>
        <taxon>Bacteria</taxon>
        <taxon>Bacillati</taxon>
        <taxon>Bacillota</taxon>
        <taxon>Bacilli</taxon>
        <taxon>Bacillales</taxon>
        <taxon>Paenibacillaceae</taxon>
        <taxon>Paenibacillus</taxon>
    </lineage>
</organism>
<dbReference type="PANTHER" id="PTHR33393">
    <property type="entry name" value="POLYGLUTAMINE SYNTHESIS ACCESSORY PROTEIN RV0574C-RELATED"/>
    <property type="match status" value="1"/>
</dbReference>
<evidence type="ECO:0000256" key="3">
    <source>
        <dbReference type="SAM" id="Phobius"/>
    </source>
</evidence>
<feature type="transmembrane region" description="Helical" evidence="3">
    <location>
        <begin position="21"/>
        <end position="43"/>
    </location>
</feature>
<dbReference type="Pfam" id="PF09587">
    <property type="entry name" value="PGA_cap"/>
    <property type="match status" value="1"/>
</dbReference>
<dbReference type="InterPro" id="IPR052169">
    <property type="entry name" value="CW_Biosynth-Accessory"/>
</dbReference>
<keyword evidence="3" id="KW-0812">Transmembrane</keyword>
<dbReference type="Proteomes" id="UP001174205">
    <property type="component" value="Unassembled WGS sequence"/>
</dbReference>
<gene>
    <name evidence="5" type="ORF">P5G61_06635</name>
</gene>